<evidence type="ECO:0000256" key="4">
    <source>
        <dbReference type="SAM" id="MobiDB-lite"/>
    </source>
</evidence>
<evidence type="ECO:0000256" key="2">
    <source>
        <dbReference type="ARBA" id="ARBA00023125"/>
    </source>
</evidence>
<evidence type="ECO:0000313" key="7">
    <source>
        <dbReference type="EMBL" id="GAA3763790.1"/>
    </source>
</evidence>
<evidence type="ECO:0000313" key="8">
    <source>
        <dbReference type="Proteomes" id="UP001500540"/>
    </source>
</evidence>
<dbReference type="Proteomes" id="UP001500540">
    <property type="component" value="Unassembled WGS sequence"/>
</dbReference>
<dbReference type="InterPro" id="IPR014757">
    <property type="entry name" value="Tscrpt_reg_IclR_C"/>
</dbReference>
<dbReference type="Pfam" id="PF09339">
    <property type="entry name" value="HTH_IclR"/>
    <property type="match status" value="1"/>
</dbReference>
<dbReference type="InterPro" id="IPR050707">
    <property type="entry name" value="HTH_MetabolicPath_Reg"/>
</dbReference>
<dbReference type="PROSITE" id="PS51078">
    <property type="entry name" value="ICLR_ED"/>
    <property type="match status" value="1"/>
</dbReference>
<reference evidence="8" key="1">
    <citation type="journal article" date="2019" name="Int. J. Syst. Evol. Microbiol.">
        <title>The Global Catalogue of Microorganisms (GCM) 10K type strain sequencing project: providing services to taxonomists for standard genome sequencing and annotation.</title>
        <authorList>
            <consortium name="The Broad Institute Genomics Platform"/>
            <consortium name="The Broad Institute Genome Sequencing Center for Infectious Disease"/>
            <person name="Wu L."/>
            <person name="Ma J."/>
        </authorList>
    </citation>
    <scope>NUCLEOTIDE SEQUENCE [LARGE SCALE GENOMIC DNA]</scope>
    <source>
        <strain evidence="8">JCM 16950</strain>
    </source>
</reference>
<dbReference type="EMBL" id="BAABAF010000005">
    <property type="protein sequence ID" value="GAA3763790.1"/>
    <property type="molecule type" value="Genomic_DNA"/>
</dbReference>
<name>A0ABP7GEK3_9MICO</name>
<dbReference type="SMART" id="SM00346">
    <property type="entry name" value="HTH_ICLR"/>
    <property type="match status" value="1"/>
</dbReference>
<feature type="domain" description="IclR-ED" evidence="6">
    <location>
        <begin position="84"/>
        <end position="263"/>
    </location>
</feature>
<dbReference type="Gene3D" id="3.30.450.40">
    <property type="match status" value="1"/>
</dbReference>
<evidence type="ECO:0000256" key="3">
    <source>
        <dbReference type="ARBA" id="ARBA00023163"/>
    </source>
</evidence>
<sequence>MYMSDVVDDTAVEPPHDRERPKSTVDRTLLILGTFQNKQRRQTLSEIGRSTGLPIATCYRIVQRLVEWGALEKGEDGRYYIGLRLWQVAALAPQPSRLQRVARSFMQDLFEASGHTTHLAIRDGLELISVERFQAGHRPVPRPVVGGRYPMHASAIGHVLLAYAPYKIRQKVLEGPFERFTSRTLTNRADVERVIERVRQVGYSICDRHVDEFHCSVAAPILGQSGAVVAALSVAFTDRDVNPLTQVDLVRVTARRISLQLKSAGHSQQVFPAA</sequence>
<keyword evidence="8" id="KW-1185">Reference proteome</keyword>
<accession>A0ABP7GEK3</accession>
<keyword evidence="2" id="KW-0238">DNA-binding</keyword>
<dbReference type="Pfam" id="PF01614">
    <property type="entry name" value="IclR_C"/>
    <property type="match status" value="1"/>
</dbReference>
<protein>
    <submittedName>
        <fullName evidence="7">IclR family transcriptional regulator</fullName>
    </submittedName>
</protein>
<evidence type="ECO:0000256" key="1">
    <source>
        <dbReference type="ARBA" id="ARBA00023015"/>
    </source>
</evidence>
<dbReference type="PROSITE" id="PS51077">
    <property type="entry name" value="HTH_ICLR"/>
    <property type="match status" value="1"/>
</dbReference>
<dbReference type="InterPro" id="IPR036390">
    <property type="entry name" value="WH_DNA-bd_sf"/>
</dbReference>
<proteinExistence type="predicted"/>
<feature type="compositionally biased region" description="Acidic residues" evidence="4">
    <location>
        <begin position="1"/>
        <end position="11"/>
    </location>
</feature>
<dbReference type="SUPFAM" id="SSF46785">
    <property type="entry name" value="Winged helix' DNA-binding domain"/>
    <property type="match status" value="1"/>
</dbReference>
<dbReference type="PANTHER" id="PTHR30136">
    <property type="entry name" value="HELIX-TURN-HELIX TRANSCRIPTIONAL REGULATOR, ICLR FAMILY"/>
    <property type="match status" value="1"/>
</dbReference>
<evidence type="ECO:0000259" key="5">
    <source>
        <dbReference type="PROSITE" id="PS51077"/>
    </source>
</evidence>
<feature type="compositionally biased region" description="Basic and acidic residues" evidence="4">
    <location>
        <begin position="14"/>
        <end position="23"/>
    </location>
</feature>
<dbReference type="InterPro" id="IPR036388">
    <property type="entry name" value="WH-like_DNA-bd_sf"/>
</dbReference>
<keyword evidence="3" id="KW-0804">Transcription</keyword>
<dbReference type="SUPFAM" id="SSF55781">
    <property type="entry name" value="GAF domain-like"/>
    <property type="match status" value="1"/>
</dbReference>
<dbReference type="PANTHER" id="PTHR30136:SF24">
    <property type="entry name" value="HTH-TYPE TRANSCRIPTIONAL REPRESSOR ALLR"/>
    <property type="match status" value="1"/>
</dbReference>
<keyword evidence="1" id="KW-0805">Transcription regulation</keyword>
<organism evidence="7 8">
    <name type="scientific">Microbacterium kribbense</name>
    <dbReference type="NCBI Taxonomy" id="433645"/>
    <lineage>
        <taxon>Bacteria</taxon>
        <taxon>Bacillati</taxon>
        <taxon>Actinomycetota</taxon>
        <taxon>Actinomycetes</taxon>
        <taxon>Micrococcales</taxon>
        <taxon>Microbacteriaceae</taxon>
        <taxon>Microbacterium</taxon>
    </lineage>
</organism>
<dbReference type="Gene3D" id="1.10.10.10">
    <property type="entry name" value="Winged helix-like DNA-binding domain superfamily/Winged helix DNA-binding domain"/>
    <property type="match status" value="1"/>
</dbReference>
<feature type="domain" description="HTH iclR-type" evidence="5">
    <location>
        <begin position="22"/>
        <end position="83"/>
    </location>
</feature>
<feature type="region of interest" description="Disordered" evidence="4">
    <location>
        <begin position="1"/>
        <end position="23"/>
    </location>
</feature>
<dbReference type="InterPro" id="IPR029016">
    <property type="entry name" value="GAF-like_dom_sf"/>
</dbReference>
<gene>
    <name evidence="7" type="ORF">GCM10022240_15210</name>
</gene>
<dbReference type="InterPro" id="IPR005471">
    <property type="entry name" value="Tscrpt_reg_IclR_N"/>
</dbReference>
<comment type="caution">
    <text evidence="7">The sequence shown here is derived from an EMBL/GenBank/DDBJ whole genome shotgun (WGS) entry which is preliminary data.</text>
</comment>
<evidence type="ECO:0000259" key="6">
    <source>
        <dbReference type="PROSITE" id="PS51078"/>
    </source>
</evidence>